<evidence type="ECO:0000313" key="4">
    <source>
        <dbReference type="EMBL" id="USQ93918.1"/>
    </source>
</evidence>
<reference evidence="4 5" key="1">
    <citation type="submission" date="2022-04" db="EMBL/GenBank/DDBJ databases">
        <title>Genome sequence of soybean root-associated Caulobacter segnis RL271.</title>
        <authorList>
            <person name="Longley R."/>
            <person name="Bonito G."/>
            <person name="Trigodet F."/>
            <person name="Crosson S."/>
            <person name="Fiebig A."/>
        </authorList>
    </citation>
    <scope>NUCLEOTIDE SEQUENCE [LARGE SCALE GENOMIC DNA]</scope>
    <source>
        <strain evidence="4 5">RL271</strain>
    </source>
</reference>
<dbReference type="SUPFAM" id="SSF53756">
    <property type="entry name" value="UDP-Glycosyltransferase/glycogen phosphorylase"/>
    <property type="match status" value="1"/>
</dbReference>
<keyword evidence="5" id="KW-1185">Reference proteome</keyword>
<organism evidence="4 5">
    <name type="scientific">Caulobacter segnis</name>
    <dbReference type="NCBI Taxonomy" id="88688"/>
    <lineage>
        <taxon>Bacteria</taxon>
        <taxon>Pseudomonadati</taxon>
        <taxon>Pseudomonadota</taxon>
        <taxon>Alphaproteobacteria</taxon>
        <taxon>Caulobacterales</taxon>
        <taxon>Caulobacteraceae</taxon>
        <taxon>Caulobacter</taxon>
    </lineage>
</organism>
<name>A0ABY4ZMI5_9CAUL</name>
<dbReference type="Proteomes" id="UP001057520">
    <property type="component" value="Chromosome"/>
</dbReference>
<dbReference type="Pfam" id="PF13439">
    <property type="entry name" value="Glyco_transf_4"/>
    <property type="match status" value="1"/>
</dbReference>
<dbReference type="Gene3D" id="3.40.50.2000">
    <property type="entry name" value="Glycogen Phosphorylase B"/>
    <property type="match status" value="2"/>
</dbReference>
<proteinExistence type="predicted"/>
<accession>A0ABY4ZMI5</accession>
<keyword evidence="2" id="KW-0808">Transferase</keyword>
<sequence length="387" mass="42266">MRILTFLHSFEPGGVERIALRMVRQWRAQNVDALLFVGRREGDMLGDVGADLDFISPPGVGPGAAKMETLWMIRTLPKVVRRTRPDVLFCAGNTYAVVAVALKVLLGRRCPPVLLKVSNDLDRHDQPWWFRPFYRLWLRIQGRYLDHFVGMETPMADEIGQCLGVSSDRVTIIPDPALSRPLIERLRASRGAARAEGVGRRFVCVARLTPQKNIALMVRAFGRGARPDDTLTVIGDGPERAKLEQLTRDLGLEGRVTFAGYASEPAALLPSFDVLLLSSNYEGVPAVVLEALAAGLPIVATDCSRSMATLLGHGALGDLVPVGNEAALAEAIARVRPSSQDEHLSLAQARRFTIENASGAYLSVLSRLCASSVSRLPTEDRWDGQPA</sequence>
<dbReference type="EMBL" id="CP096040">
    <property type="protein sequence ID" value="USQ93918.1"/>
    <property type="molecule type" value="Genomic_DNA"/>
</dbReference>
<evidence type="ECO:0000256" key="1">
    <source>
        <dbReference type="ARBA" id="ARBA00022676"/>
    </source>
</evidence>
<protein>
    <submittedName>
        <fullName evidence="4">Glycosyltransferase</fullName>
    </submittedName>
</protein>
<dbReference type="PANTHER" id="PTHR12526">
    <property type="entry name" value="GLYCOSYLTRANSFERASE"/>
    <property type="match status" value="1"/>
</dbReference>
<feature type="domain" description="Glycosyltransferase subfamily 4-like N-terminal" evidence="3">
    <location>
        <begin position="12"/>
        <end position="174"/>
    </location>
</feature>
<evidence type="ECO:0000259" key="3">
    <source>
        <dbReference type="Pfam" id="PF13439"/>
    </source>
</evidence>
<keyword evidence="1" id="KW-0328">Glycosyltransferase</keyword>
<dbReference type="PANTHER" id="PTHR12526:SF510">
    <property type="entry name" value="D-INOSITOL 3-PHOSPHATE GLYCOSYLTRANSFERASE"/>
    <property type="match status" value="1"/>
</dbReference>
<dbReference type="InterPro" id="IPR028098">
    <property type="entry name" value="Glyco_trans_4-like_N"/>
</dbReference>
<gene>
    <name evidence="4" type="ORF">MZV50_14975</name>
</gene>
<evidence type="ECO:0000256" key="2">
    <source>
        <dbReference type="ARBA" id="ARBA00022679"/>
    </source>
</evidence>
<evidence type="ECO:0000313" key="5">
    <source>
        <dbReference type="Proteomes" id="UP001057520"/>
    </source>
</evidence>
<dbReference type="Pfam" id="PF13692">
    <property type="entry name" value="Glyco_trans_1_4"/>
    <property type="match status" value="1"/>
</dbReference>
<dbReference type="CDD" id="cd03811">
    <property type="entry name" value="GT4_GT28_WabH-like"/>
    <property type="match status" value="1"/>
</dbReference>